<evidence type="ECO:0000313" key="1">
    <source>
        <dbReference type="EMBL" id="RDY61715.1"/>
    </source>
</evidence>
<organism evidence="1 2">
    <name type="scientific">Flagellimonas nanhaiensis</name>
    <dbReference type="NCBI Taxonomy" id="2292706"/>
    <lineage>
        <taxon>Bacteria</taxon>
        <taxon>Pseudomonadati</taxon>
        <taxon>Bacteroidota</taxon>
        <taxon>Flavobacteriia</taxon>
        <taxon>Flavobacteriales</taxon>
        <taxon>Flavobacteriaceae</taxon>
        <taxon>Flagellimonas</taxon>
    </lineage>
</organism>
<dbReference type="RefSeq" id="WP_116183596.1">
    <property type="nucleotide sequence ID" value="NZ_QTJX01000001.1"/>
</dbReference>
<dbReference type="OrthoDB" id="9809364at2"/>
<dbReference type="EMBL" id="QTJX01000001">
    <property type="protein sequence ID" value="RDY61715.1"/>
    <property type="molecule type" value="Genomic_DNA"/>
</dbReference>
<name>A0A371JV68_9FLAO</name>
<comment type="caution">
    <text evidence="1">The sequence shown here is derived from an EMBL/GenBank/DDBJ whole genome shotgun (WGS) entry which is preliminary data.</text>
</comment>
<proteinExistence type="predicted"/>
<dbReference type="InterPro" id="IPR011659">
    <property type="entry name" value="WD40"/>
</dbReference>
<evidence type="ECO:0008006" key="3">
    <source>
        <dbReference type="Google" id="ProtNLM"/>
    </source>
</evidence>
<protein>
    <recommendedName>
        <fullName evidence="3">Exo-alpha-sialidase</fullName>
    </recommendedName>
</protein>
<evidence type="ECO:0000313" key="2">
    <source>
        <dbReference type="Proteomes" id="UP000261828"/>
    </source>
</evidence>
<reference evidence="1 2" key="1">
    <citation type="submission" date="2018-08" db="EMBL/GenBank/DDBJ databases">
        <title>Muricauda nanhaiensis sp. nov., isolated from seawater of the South China Sea.</title>
        <authorList>
            <person name="Dang Y."/>
        </authorList>
    </citation>
    <scope>NUCLEOTIDE SEQUENCE [LARGE SCALE GENOMIC DNA]</scope>
    <source>
        <strain evidence="1 2">SM1704</strain>
    </source>
</reference>
<dbReference type="InterPro" id="IPR011042">
    <property type="entry name" value="6-blade_b-propeller_TolB-like"/>
</dbReference>
<keyword evidence="2" id="KW-1185">Reference proteome</keyword>
<dbReference type="Pfam" id="PF07676">
    <property type="entry name" value="PD40"/>
    <property type="match status" value="3"/>
</dbReference>
<dbReference type="Proteomes" id="UP000261828">
    <property type="component" value="Unassembled WGS sequence"/>
</dbReference>
<gene>
    <name evidence="1" type="ORF">DX873_06085</name>
</gene>
<dbReference type="Gene3D" id="2.120.10.30">
    <property type="entry name" value="TolB, C-terminal domain"/>
    <property type="match status" value="1"/>
</dbReference>
<sequence>MKIYLPLFFLLLVGTKCIIAQNIEENPLDFPILKGPYFGGEVPDMFSEVFIDEVISKENEPEMCGVFTDEGTKFYYNALHNGVWTIFETKLVDRQWLRPKPIDFSNGYTDRDFTISPDGNKLYFGSNRPKPQENGKSNNLDIYVSEKLASGKWSEPKNMGNIINSNRTENYPSVDLKGNLYFFSCRDEGNGGCEIYISRFVSGTYQTPELLSNAINSDKHDWDSFVAPDGSYIIFSSQNREDTVGMQDLYISYKNNNGNWTNAINMGPRINSTNDEICPSVSLNGDYLFFTSRRRGKADIYWISAKIIETLKPEYLK</sequence>
<dbReference type="SUPFAM" id="SSF82171">
    <property type="entry name" value="DPP6 N-terminal domain-like"/>
    <property type="match status" value="1"/>
</dbReference>
<accession>A0A371JV68</accession>
<dbReference type="AlphaFoldDB" id="A0A371JV68"/>